<evidence type="ECO:0000313" key="3">
    <source>
        <dbReference type="EMBL" id="RXJ84946.1"/>
    </source>
</evidence>
<comment type="caution">
    <text evidence="3">The sequence shown here is derived from an EMBL/GenBank/DDBJ whole genome shotgun (WGS) entry which is preliminary data.</text>
</comment>
<keyword evidence="1" id="KW-1133">Transmembrane helix</keyword>
<feature type="transmembrane region" description="Helical" evidence="1">
    <location>
        <begin position="70"/>
        <end position="90"/>
    </location>
</feature>
<dbReference type="AlphaFoldDB" id="A0A4Q0ZMN4"/>
<keyword evidence="1" id="KW-0812">Transmembrane</keyword>
<dbReference type="Pfam" id="PF04536">
    <property type="entry name" value="TPM_phosphatase"/>
    <property type="match status" value="1"/>
</dbReference>
<dbReference type="EMBL" id="PDJZ01000003">
    <property type="protein sequence ID" value="RXJ84946.1"/>
    <property type="molecule type" value="Genomic_DNA"/>
</dbReference>
<evidence type="ECO:0000259" key="2">
    <source>
        <dbReference type="Pfam" id="PF04536"/>
    </source>
</evidence>
<dbReference type="Gene3D" id="3.10.310.50">
    <property type="match status" value="1"/>
</dbReference>
<proteinExistence type="predicted"/>
<organism evidence="3 4">
    <name type="scientific">Arcobacter cloacae</name>
    <dbReference type="NCBI Taxonomy" id="1054034"/>
    <lineage>
        <taxon>Bacteria</taxon>
        <taxon>Pseudomonadati</taxon>
        <taxon>Campylobacterota</taxon>
        <taxon>Epsilonproteobacteria</taxon>
        <taxon>Campylobacterales</taxon>
        <taxon>Arcobacteraceae</taxon>
        <taxon>Arcobacter</taxon>
    </lineage>
</organism>
<dbReference type="InterPro" id="IPR007621">
    <property type="entry name" value="TPM_dom"/>
</dbReference>
<name>A0A4Q0ZMN4_9BACT</name>
<feature type="domain" description="TPM" evidence="2">
    <location>
        <begin position="106"/>
        <end position="178"/>
    </location>
</feature>
<accession>A0A4Q0ZMN4</accession>
<evidence type="ECO:0000256" key="1">
    <source>
        <dbReference type="SAM" id="Phobius"/>
    </source>
</evidence>
<dbReference type="OrthoDB" id="5825388at2"/>
<sequence>MILKDNEKELISKEIENLERFSSAELVAVITQKSSSYKYASLIICIFLTFLFSFILYFVKEVSTLELLQYQLLIFIGTNLFFIKFDNLTLKLLPLSYKHQKASLKANEQFYNLGLNKTKTKQAIMFFVSLDEKYVEIITDTEISKKIPNEFWEQLVYEFTLDIKKDDFFSGYIKAIKTSKAILIQHFPIQNDDENELSNELIELK</sequence>
<evidence type="ECO:0000313" key="4">
    <source>
        <dbReference type="Proteomes" id="UP000290870"/>
    </source>
</evidence>
<feature type="transmembrane region" description="Helical" evidence="1">
    <location>
        <begin position="39"/>
        <end position="58"/>
    </location>
</feature>
<dbReference type="RefSeq" id="WP_128985807.1">
    <property type="nucleotide sequence ID" value="NZ_PDJZ01000003.1"/>
</dbReference>
<protein>
    <recommendedName>
        <fullName evidence="2">TPM domain-containing protein</fullName>
    </recommendedName>
</protein>
<gene>
    <name evidence="3" type="ORF">CRU90_03045</name>
</gene>
<dbReference type="Proteomes" id="UP000290870">
    <property type="component" value="Unassembled WGS sequence"/>
</dbReference>
<keyword evidence="1" id="KW-0472">Membrane</keyword>
<reference evidence="3 4" key="1">
    <citation type="submission" date="2017-10" db="EMBL/GenBank/DDBJ databases">
        <title>Genomics of the genus Arcobacter.</title>
        <authorList>
            <person name="Perez-Cataluna A."/>
            <person name="Figueras M.J."/>
        </authorList>
    </citation>
    <scope>NUCLEOTIDE SEQUENCE [LARGE SCALE GENOMIC DNA]</scope>
    <source>
        <strain evidence="3 4">F26</strain>
    </source>
</reference>